<comment type="subcellular location">
    <subcellularLocation>
        <location evidence="1">Endomembrane system</location>
        <topology evidence="1">Multi-pass membrane protein</topology>
    </subcellularLocation>
</comment>
<feature type="transmembrane region" description="Helical" evidence="7">
    <location>
        <begin position="292"/>
        <end position="311"/>
    </location>
</feature>
<reference evidence="9" key="1">
    <citation type="submission" date="2019-08" db="EMBL/GenBank/DDBJ databases">
        <authorList>
            <person name="Kucharzyk K."/>
            <person name="Murdoch R.W."/>
            <person name="Higgins S."/>
            <person name="Loffler F."/>
        </authorList>
    </citation>
    <scope>NUCLEOTIDE SEQUENCE</scope>
</reference>
<proteinExistence type="inferred from homology"/>
<dbReference type="Pfam" id="PF07690">
    <property type="entry name" value="MFS_1"/>
    <property type="match status" value="1"/>
</dbReference>
<dbReference type="PROSITE" id="PS50850">
    <property type="entry name" value="MFS"/>
    <property type="match status" value="1"/>
</dbReference>
<evidence type="ECO:0000256" key="6">
    <source>
        <dbReference type="ARBA" id="ARBA00023136"/>
    </source>
</evidence>
<dbReference type="InterPro" id="IPR051788">
    <property type="entry name" value="MFS_Transporter"/>
</dbReference>
<keyword evidence="3" id="KW-0813">Transport</keyword>
<accession>A0A645AJA4</accession>
<feature type="transmembrane region" description="Helical" evidence="7">
    <location>
        <begin position="268"/>
        <end position="286"/>
    </location>
</feature>
<feature type="transmembrane region" description="Helical" evidence="7">
    <location>
        <begin position="359"/>
        <end position="378"/>
    </location>
</feature>
<dbReference type="AlphaFoldDB" id="A0A645AJA4"/>
<dbReference type="GO" id="GO:0012505">
    <property type="term" value="C:endomembrane system"/>
    <property type="evidence" value="ECO:0007669"/>
    <property type="project" value="UniProtKB-SubCell"/>
</dbReference>
<dbReference type="InterPro" id="IPR011701">
    <property type="entry name" value="MFS"/>
</dbReference>
<keyword evidence="4 7" id="KW-0812">Transmembrane</keyword>
<feature type="transmembrane region" description="Helical" evidence="7">
    <location>
        <begin position="237"/>
        <end position="256"/>
    </location>
</feature>
<dbReference type="GO" id="GO:0016020">
    <property type="term" value="C:membrane"/>
    <property type="evidence" value="ECO:0007669"/>
    <property type="project" value="TreeGrafter"/>
</dbReference>
<feature type="transmembrane region" description="Helical" evidence="7">
    <location>
        <begin position="154"/>
        <end position="177"/>
    </location>
</feature>
<dbReference type="Gene3D" id="1.20.1250.20">
    <property type="entry name" value="MFS general substrate transporter like domains"/>
    <property type="match status" value="1"/>
</dbReference>
<evidence type="ECO:0000256" key="5">
    <source>
        <dbReference type="ARBA" id="ARBA00022989"/>
    </source>
</evidence>
<dbReference type="SUPFAM" id="SSF103473">
    <property type="entry name" value="MFS general substrate transporter"/>
    <property type="match status" value="1"/>
</dbReference>
<dbReference type="PANTHER" id="PTHR23514">
    <property type="entry name" value="BYPASS OF STOP CODON PROTEIN 6"/>
    <property type="match status" value="1"/>
</dbReference>
<keyword evidence="6 7" id="KW-0472">Membrane</keyword>
<evidence type="ECO:0000313" key="9">
    <source>
        <dbReference type="EMBL" id="MPM50933.1"/>
    </source>
</evidence>
<feature type="transmembrane region" description="Helical" evidence="7">
    <location>
        <begin position="92"/>
        <end position="114"/>
    </location>
</feature>
<feature type="transmembrane region" description="Helical" evidence="7">
    <location>
        <begin position="201"/>
        <end position="225"/>
    </location>
</feature>
<keyword evidence="5 7" id="KW-1133">Transmembrane helix</keyword>
<name>A0A645AJA4_9ZZZZ</name>
<feature type="transmembrane region" description="Helical" evidence="7">
    <location>
        <begin position="332"/>
        <end position="353"/>
    </location>
</feature>
<organism evidence="9">
    <name type="scientific">bioreactor metagenome</name>
    <dbReference type="NCBI Taxonomy" id="1076179"/>
    <lineage>
        <taxon>unclassified sequences</taxon>
        <taxon>metagenomes</taxon>
        <taxon>ecological metagenomes</taxon>
    </lineage>
</organism>
<evidence type="ECO:0000256" key="4">
    <source>
        <dbReference type="ARBA" id="ARBA00022692"/>
    </source>
</evidence>
<evidence type="ECO:0000256" key="7">
    <source>
        <dbReference type="SAM" id="Phobius"/>
    </source>
</evidence>
<dbReference type="InterPro" id="IPR036259">
    <property type="entry name" value="MFS_trans_sf"/>
</dbReference>
<feature type="domain" description="Major facilitator superfamily (MFS) profile" evidence="8">
    <location>
        <begin position="3"/>
        <end position="382"/>
    </location>
</feature>
<dbReference type="GO" id="GO:0022857">
    <property type="term" value="F:transmembrane transporter activity"/>
    <property type="evidence" value="ECO:0007669"/>
    <property type="project" value="InterPro"/>
</dbReference>
<dbReference type="InterPro" id="IPR020846">
    <property type="entry name" value="MFS_dom"/>
</dbReference>
<comment type="similarity">
    <text evidence="2">Belongs to the major facilitator superfamily.</text>
</comment>
<feature type="transmembrane region" description="Helical" evidence="7">
    <location>
        <begin position="69"/>
        <end position="86"/>
    </location>
</feature>
<feature type="transmembrane region" description="Helical" evidence="7">
    <location>
        <begin position="126"/>
        <end position="148"/>
    </location>
</feature>
<sequence length="384" mass="40952">MALLLIIYLAFISLGLPDGVLGSIWPVMRASLDLPLYAAGIVGAIGSIGTVISALSSYRLIHRFGTGKVTLVSVLLTALALLGFSISSSLPALMLCSIPLGLGAGSVDSALNNYVALHYKARHMNWLHSFWGLGASSGPAVMGLVLSLDLSYRMGYRILGGMQLVLVLALFFSLALWQDGKHRVEGEPEVKPVPAVHPKKGALLFALLGFFLYCALEISTGMWAVSYLVEVKGLEPAQAAFYGSLFFLGITSGRMASGFFSYRLSNTTLIFSGFFLIMVSIGLLHYSTLATAGLSLLLMGIGCAPIFPGMIHETPNHFGRENSQKIIGLQMASAYTGSTISPPLFGILGNWIGLAWMPLMQLVLLILLASSVALLFGLGRKRSS</sequence>
<protein>
    <submittedName>
        <fullName evidence="9">Inner membrane protein YbjJ</fullName>
    </submittedName>
</protein>
<feature type="transmembrane region" description="Helical" evidence="7">
    <location>
        <begin position="38"/>
        <end position="57"/>
    </location>
</feature>
<dbReference type="EMBL" id="VSSQ01013188">
    <property type="protein sequence ID" value="MPM50933.1"/>
    <property type="molecule type" value="Genomic_DNA"/>
</dbReference>
<evidence type="ECO:0000256" key="2">
    <source>
        <dbReference type="ARBA" id="ARBA00008335"/>
    </source>
</evidence>
<evidence type="ECO:0000256" key="1">
    <source>
        <dbReference type="ARBA" id="ARBA00004127"/>
    </source>
</evidence>
<evidence type="ECO:0000259" key="8">
    <source>
        <dbReference type="PROSITE" id="PS50850"/>
    </source>
</evidence>
<evidence type="ECO:0000256" key="3">
    <source>
        <dbReference type="ARBA" id="ARBA00022448"/>
    </source>
</evidence>
<gene>
    <name evidence="9" type="primary">ybjJ_3</name>
    <name evidence="9" type="ORF">SDC9_97679</name>
</gene>
<dbReference type="PANTHER" id="PTHR23514:SF3">
    <property type="entry name" value="BYPASS OF STOP CODON PROTEIN 6"/>
    <property type="match status" value="1"/>
</dbReference>
<comment type="caution">
    <text evidence="9">The sequence shown here is derived from an EMBL/GenBank/DDBJ whole genome shotgun (WGS) entry which is preliminary data.</text>
</comment>